<proteinExistence type="predicted"/>
<dbReference type="Proteomes" id="UP000249417">
    <property type="component" value="Unassembled WGS sequence"/>
</dbReference>
<dbReference type="EMBL" id="QFQB01000053">
    <property type="protein sequence ID" value="PZQ45333.1"/>
    <property type="molecule type" value="Genomic_DNA"/>
</dbReference>
<name>A0A2W5PSA8_9BACT</name>
<reference evidence="1 2" key="1">
    <citation type="submission" date="2017-08" db="EMBL/GenBank/DDBJ databases">
        <title>Infants hospitalized years apart are colonized by the same room-sourced microbial strains.</title>
        <authorList>
            <person name="Brooks B."/>
            <person name="Olm M.R."/>
            <person name="Firek B.A."/>
            <person name="Baker R."/>
            <person name="Thomas B.C."/>
            <person name="Morowitz M.J."/>
            <person name="Banfield J.F."/>
        </authorList>
    </citation>
    <scope>NUCLEOTIDE SEQUENCE [LARGE SCALE GENOMIC DNA]</scope>
    <source>
        <strain evidence="1">S2_005_002_R2_29</strain>
    </source>
</reference>
<accession>A0A2W5PSA8</accession>
<evidence type="ECO:0000313" key="2">
    <source>
        <dbReference type="Proteomes" id="UP000249417"/>
    </source>
</evidence>
<comment type="caution">
    <text evidence="1">The sequence shown here is derived from an EMBL/GenBank/DDBJ whole genome shotgun (WGS) entry which is preliminary data.</text>
</comment>
<organism evidence="1 2">
    <name type="scientific">Micavibrio aeruginosavorus</name>
    <dbReference type="NCBI Taxonomy" id="349221"/>
    <lineage>
        <taxon>Bacteria</taxon>
        <taxon>Pseudomonadati</taxon>
        <taxon>Bdellovibrionota</taxon>
        <taxon>Bdellovibrionia</taxon>
        <taxon>Bdellovibrionales</taxon>
        <taxon>Pseudobdellovibrionaceae</taxon>
        <taxon>Micavibrio</taxon>
    </lineage>
</organism>
<evidence type="ECO:0000313" key="1">
    <source>
        <dbReference type="EMBL" id="PZQ45333.1"/>
    </source>
</evidence>
<sequence length="144" mass="16665">MFDFIEKNYKKDDLALAEDLERRYGPAMAQDILDQLNKAEGGSGPADYLSVKTLSEGEELYRRDAQEALKRLKASRMAKIKTRSGVIEFEGAFLLKEFERSFAFYMRFHKGYHVLYRQAMQAYKIKAYVPAYQLEQNTTVLQAA</sequence>
<dbReference type="AlphaFoldDB" id="A0A2W5PSA8"/>
<protein>
    <submittedName>
        <fullName evidence="1">Uncharacterized protein</fullName>
    </submittedName>
</protein>
<gene>
    <name evidence="1" type="ORF">DI551_07685</name>
</gene>